<dbReference type="EMBL" id="BSXS01007392">
    <property type="protein sequence ID" value="GME88648.1"/>
    <property type="molecule type" value="Genomic_DNA"/>
</dbReference>
<evidence type="ECO:0000313" key="2">
    <source>
        <dbReference type="Proteomes" id="UP001165064"/>
    </source>
</evidence>
<protein>
    <submittedName>
        <fullName evidence="1">Unnamed protein product</fullName>
    </submittedName>
</protein>
<evidence type="ECO:0000313" key="1">
    <source>
        <dbReference type="EMBL" id="GME88648.1"/>
    </source>
</evidence>
<organism evidence="1 2">
    <name type="scientific">Ambrosiozyma monospora</name>
    <name type="common">Yeast</name>
    <name type="synonym">Endomycopsis monosporus</name>
    <dbReference type="NCBI Taxonomy" id="43982"/>
    <lineage>
        <taxon>Eukaryota</taxon>
        <taxon>Fungi</taxon>
        <taxon>Dikarya</taxon>
        <taxon>Ascomycota</taxon>
        <taxon>Saccharomycotina</taxon>
        <taxon>Pichiomycetes</taxon>
        <taxon>Pichiales</taxon>
        <taxon>Pichiaceae</taxon>
        <taxon>Ambrosiozyma</taxon>
    </lineage>
</organism>
<comment type="caution">
    <text evidence="1">The sequence shown here is derived from an EMBL/GenBank/DDBJ whole genome shotgun (WGS) entry which is preliminary data.</text>
</comment>
<keyword evidence="2" id="KW-1185">Reference proteome</keyword>
<proteinExistence type="predicted"/>
<sequence length="108" mass="12078">MDSSDSDQQPVRRISVRSTPSTRVPAPSTPQSHEAQNNSYIHDNQSLPRTPLGEHVDKEKMVRRISVKSSPSIYNNNAIFNFDGHSNDIGNVDHDYDNTDDVPPAILH</sequence>
<name>A0ACB5THU8_AMBMO</name>
<gene>
    <name evidence="1" type="ORF">Amon02_000839900</name>
</gene>
<dbReference type="Proteomes" id="UP001165064">
    <property type="component" value="Unassembled WGS sequence"/>
</dbReference>
<accession>A0ACB5THU8</accession>
<reference evidence="1" key="1">
    <citation type="submission" date="2023-04" db="EMBL/GenBank/DDBJ databases">
        <title>Ambrosiozyma monospora NBRC 10751.</title>
        <authorList>
            <person name="Ichikawa N."/>
            <person name="Sato H."/>
            <person name="Tonouchi N."/>
        </authorList>
    </citation>
    <scope>NUCLEOTIDE SEQUENCE</scope>
    <source>
        <strain evidence="1">NBRC 10751</strain>
    </source>
</reference>